<proteinExistence type="predicted"/>
<gene>
    <name evidence="1" type="ORF">GIY23_18935</name>
</gene>
<keyword evidence="2" id="KW-1185">Reference proteome</keyword>
<evidence type="ECO:0008006" key="3">
    <source>
        <dbReference type="Google" id="ProtNLM"/>
    </source>
</evidence>
<dbReference type="EMBL" id="CP045929">
    <property type="protein sequence ID" value="QGK72408.1"/>
    <property type="molecule type" value="Genomic_DNA"/>
</dbReference>
<dbReference type="AlphaFoldDB" id="A0A5Q3QCW1"/>
<reference evidence="2" key="1">
    <citation type="submission" date="2019-11" db="EMBL/GenBank/DDBJ databases">
        <title>The complete genome sequence of Saccharopolyspora sp. E2A.</title>
        <authorList>
            <person name="Zhang G."/>
        </authorList>
    </citation>
    <scope>NUCLEOTIDE SEQUENCE [LARGE SCALE GENOMIC DNA]</scope>
    <source>
        <strain evidence="2">E2A</strain>
    </source>
</reference>
<dbReference type="Proteomes" id="UP000371041">
    <property type="component" value="Chromosome"/>
</dbReference>
<protein>
    <recommendedName>
        <fullName evidence="3">GGDEF domain-containing protein</fullName>
    </recommendedName>
</protein>
<sequence>MRARWRTTSFAAGWPFPGDWASPAVDRVCEAAVGAGDLRQRLGELGGERAGAGVGLDGTLQDLAAMHAACADAEDTGLVVADPDAVPAWMIRVTASGWADGSAGKAIARESTDALTGLTTVNYLRTRLHEVYREAASARREPRAGYALLTVTIEVPEDGSGWNRAQAMILTAAALQRVFDSGQTLSLLRPSTATVLAARGDRLHARRARFETDVPTRLANDPSLRTACVRVSDVALPATHQRAWQLLDCL</sequence>
<organism evidence="1 2">
    <name type="scientific">Allosaccharopolyspora coralli</name>
    <dbReference type="NCBI Taxonomy" id="2665642"/>
    <lineage>
        <taxon>Bacteria</taxon>
        <taxon>Bacillati</taxon>
        <taxon>Actinomycetota</taxon>
        <taxon>Actinomycetes</taxon>
        <taxon>Pseudonocardiales</taxon>
        <taxon>Pseudonocardiaceae</taxon>
        <taxon>Allosaccharopolyspora</taxon>
    </lineage>
</organism>
<evidence type="ECO:0000313" key="1">
    <source>
        <dbReference type="EMBL" id="QGK72408.1"/>
    </source>
</evidence>
<name>A0A5Q3QCW1_9PSEU</name>
<evidence type="ECO:0000313" key="2">
    <source>
        <dbReference type="Proteomes" id="UP000371041"/>
    </source>
</evidence>
<dbReference type="KEGG" id="sace:GIY23_18935"/>
<accession>A0A5Q3QCW1</accession>